<keyword evidence="1" id="KW-0812">Transmembrane</keyword>
<accession>A0A841EA06</accession>
<keyword evidence="3" id="KW-1185">Reference proteome</keyword>
<dbReference type="EMBL" id="JACHLY010000001">
    <property type="protein sequence ID" value="MBB5999955.1"/>
    <property type="molecule type" value="Genomic_DNA"/>
</dbReference>
<dbReference type="Proteomes" id="UP000578077">
    <property type="component" value="Unassembled WGS sequence"/>
</dbReference>
<evidence type="ECO:0000256" key="1">
    <source>
        <dbReference type="SAM" id="Phobius"/>
    </source>
</evidence>
<name>A0A841EA06_9ACTN</name>
<dbReference type="AlphaFoldDB" id="A0A841EA06"/>
<dbReference type="RefSeq" id="WP_184637107.1">
    <property type="nucleotide sequence ID" value="NZ_BAABKT010000011.1"/>
</dbReference>
<protein>
    <submittedName>
        <fullName evidence="2">Uncharacterized protein</fullName>
    </submittedName>
</protein>
<gene>
    <name evidence="2" type="ORF">HNR25_003706</name>
</gene>
<keyword evidence="1" id="KW-0472">Membrane</keyword>
<comment type="caution">
    <text evidence="2">The sequence shown here is derived from an EMBL/GenBank/DDBJ whole genome shotgun (WGS) entry which is preliminary data.</text>
</comment>
<feature type="transmembrane region" description="Helical" evidence="1">
    <location>
        <begin position="30"/>
        <end position="48"/>
    </location>
</feature>
<keyword evidence="1" id="KW-1133">Transmembrane helix</keyword>
<organism evidence="2 3">
    <name type="scientific">Streptomonospora salina</name>
    <dbReference type="NCBI Taxonomy" id="104205"/>
    <lineage>
        <taxon>Bacteria</taxon>
        <taxon>Bacillati</taxon>
        <taxon>Actinomycetota</taxon>
        <taxon>Actinomycetes</taxon>
        <taxon>Streptosporangiales</taxon>
        <taxon>Nocardiopsidaceae</taxon>
        <taxon>Streptomonospora</taxon>
    </lineage>
</organism>
<evidence type="ECO:0000313" key="3">
    <source>
        <dbReference type="Proteomes" id="UP000578077"/>
    </source>
</evidence>
<proteinExistence type="predicted"/>
<reference evidence="2 3" key="1">
    <citation type="submission" date="2020-08" db="EMBL/GenBank/DDBJ databases">
        <title>Sequencing the genomes of 1000 actinobacteria strains.</title>
        <authorList>
            <person name="Klenk H.-P."/>
        </authorList>
    </citation>
    <scope>NUCLEOTIDE SEQUENCE [LARGE SCALE GENOMIC DNA]</scope>
    <source>
        <strain evidence="2 3">DSM 44593</strain>
    </source>
</reference>
<sequence>MPDDCHGREIRRATVNANKEGTMETCKNSMVWAFILAMIFVYPCTSFFVRKFLDRGPRILEMAAVGSIVVVSGLLYWTKRTWTSK</sequence>
<evidence type="ECO:0000313" key="2">
    <source>
        <dbReference type="EMBL" id="MBB5999955.1"/>
    </source>
</evidence>
<feature type="transmembrane region" description="Helical" evidence="1">
    <location>
        <begin position="60"/>
        <end position="78"/>
    </location>
</feature>